<evidence type="ECO:0000256" key="10">
    <source>
        <dbReference type="ARBA" id="ARBA00023033"/>
    </source>
</evidence>
<evidence type="ECO:0000256" key="6">
    <source>
        <dbReference type="ARBA" id="ARBA00022723"/>
    </source>
</evidence>
<comment type="similarity">
    <text evidence="2">Belongs to the fatty acid desaturase type 1 family. AlkB subfamily.</text>
</comment>
<dbReference type="InterPro" id="IPR033885">
    <property type="entry name" value="AlkB/XylM"/>
</dbReference>
<organism evidence="14 15">
    <name type="scientific">Zhongshania guokunii</name>
    <dbReference type="NCBI Taxonomy" id="641783"/>
    <lineage>
        <taxon>Bacteria</taxon>
        <taxon>Pseudomonadati</taxon>
        <taxon>Pseudomonadota</taxon>
        <taxon>Gammaproteobacteria</taxon>
        <taxon>Cellvibrionales</taxon>
        <taxon>Spongiibacteraceae</taxon>
        <taxon>Zhongshania</taxon>
    </lineage>
</organism>
<keyword evidence="8 14" id="KW-0560">Oxidoreductase</keyword>
<evidence type="ECO:0000256" key="1">
    <source>
        <dbReference type="ARBA" id="ARBA00004429"/>
    </source>
</evidence>
<dbReference type="Pfam" id="PF00487">
    <property type="entry name" value="FA_desaturase"/>
    <property type="match status" value="1"/>
</dbReference>
<evidence type="ECO:0000256" key="4">
    <source>
        <dbReference type="ARBA" id="ARBA00022519"/>
    </source>
</evidence>
<accession>A0ABV3U8C4</accession>
<name>A0ABV3U8C4_9GAMM</name>
<keyword evidence="15" id="KW-1185">Reference proteome</keyword>
<evidence type="ECO:0000256" key="8">
    <source>
        <dbReference type="ARBA" id="ARBA00023002"/>
    </source>
</evidence>
<keyword evidence="11 12" id="KW-0472">Membrane</keyword>
<evidence type="ECO:0000256" key="3">
    <source>
        <dbReference type="ARBA" id="ARBA00022475"/>
    </source>
</evidence>
<feature type="transmembrane region" description="Helical" evidence="12">
    <location>
        <begin position="57"/>
        <end position="81"/>
    </location>
</feature>
<dbReference type="Proteomes" id="UP001557485">
    <property type="component" value="Unassembled WGS sequence"/>
</dbReference>
<feature type="transmembrane region" description="Helical" evidence="12">
    <location>
        <begin position="26"/>
        <end position="45"/>
    </location>
</feature>
<feature type="domain" description="Fatty acid desaturase" evidence="13">
    <location>
        <begin position="96"/>
        <end position="298"/>
    </location>
</feature>
<dbReference type="EC" id="1.14.19.-" evidence="14"/>
<keyword evidence="3" id="KW-1003">Cell membrane</keyword>
<evidence type="ECO:0000313" key="15">
    <source>
        <dbReference type="Proteomes" id="UP001557485"/>
    </source>
</evidence>
<gene>
    <name evidence="14" type="ORF">AB4876_12740</name>
</gene>
<keyword evidence="5 12" id="KW-0812">Transmembrane</keyword>
<comment type="caution">
    <text evidence="14">The sequence shown here is derived from an EMBL/GenBank/DDBJ whole genome shotgun (WGS) entry which is preliminary data.</text>
</comment>
<evidence type="ECO:0000256" key="11">
    <source>
        <dbReference type="ARBA" id="ARBA00023136"/>
    </source>
</evidence>
<dbReference type="GO" id="GO:0016491">
    <property type="term" value="F:oxidoreductase activity"/>
    <property type="evidence" value="ECO:0007669"/>
    <property type="project" value="UniProtKB-KW"/>
</dbReference>
<keyword evidence="7 12" id="KW-1133">Transmembrane helix</keyword>
<evidence type="ECO:0000256" key="5">
    <source>
        <dbReference type="ARBA" id="ARBA00022692"/>
    </source>
</evidence>
<feature type="transmembrane region" description="Helical" evidence="12">
    <location>
        <begin position="207"/>
        <end position="235"/>
    </location>
</feature>
<feature type="transmembrane region" description="Helical" evidence="12">
    <location>
        <begin position="87"/>
        <end position="109"/>
    </location>
</feature>
<dbReference type="InterPro" id="IPR005804">
    <property type="entry name" value="FA_desaturase_dom"/>
</dbReference>
<keyword evidence="9" id="KW-0408">Iron</keyword>
<keyword evidence="4" id="KW-0997">Cell inner membrane</keyword>
<sequence length="373" mass="42359">MTDYIKYLLSPFILTLHAWGMALGGAYAWVGFAVLMWVLCFDAFLKPSHHVRDTRYPWLYDAVITCTVLACFANIFFYAYLAGSGHFVGGAAQTGAFLGTVMIGFVIGAPPVHELFHREGIALRTLGRIGQCLVFDPWREITHVVTHHMHTATPTDPDYARRGDTVYGHFTRTFPGQWKESYHLEKMMWTKRGRKWYDLRNAWVFKVAYFSLFLVVLFSVGGLVGGGLACATLILGPRMQLEVFNYCNHYGLVSATPGRFKKHHTWNHLTPFTRILALEITNHAGHHDDSYKPFYELAPDEIGPKQPPFILCVIMAFIPPLFMMAMKPLLKNWDEHYANPQEREIAARENTRAGWDELNDDSSNFNSGAMALA</sequence>
<proteinExistence type="inferred from homology"/>
<keyword evidence="6" id="KW-0479">Metal-binding</keyword>
<dbReference type="PANTHER" id="PTHR38674:SF1">
    <property type="entry name" value="ALKANE 1-MONOOXYGENASE 1"/>
    <property type="match status" value="1"/>
</dbReference>
<comment type="subcellular location">
    <subcellularLocation>
        <location evidence="1">Cell inner membrane</location>
        <topology evidence="1">Multi-pass membrane protein</topology>
    </subcellularLocation>
</comment>
<protein>
    <submittedName>
        <fullName evidence="14">Fatty acid desaturase</fullName>
        <ecNumber evidence="14">1.14.19.-</ecNumber>
    </submittedName>
</protein>
<evidence type="ECO:0000256" key="9">
    <source>
        <dbReference type="ARBA" id="ARBA00023004"/>
    </source>
</evidence>
<reference evidence="14 15" key="1">
    <citation type="journal article" date="2011" name="Int. J. Syst. Evol. Microbiol.">
        <title>Zhongshania antarctica gen. nov., sp. nov. and Zhongshania guokunii sp. nov., gammaproteobacteria respectively isolated from coastal attached (fast) ice and surface seawater of the Antarctic.</title>
        <authorList>
            <person name="Li H.J."/>
            <person name="Zhang X.Y."/>
            <person name="Chen C.X."/>
            <person name="Zhang Y.J."/>
            <person name="Gao Z.M."/>
            <person name="Yu Y."/>
            <person name="Chen X.L."/>
            <person name="Chen B."/>
            <person name="Zhang Y.Z."/>
        </authorList>
    </citation>
    <scope>NUCLEOTIDE SEQUENCE [LARGE SCALE GENOMIC DNA]</scope>
    <source>
        <strain evidence="14 15">ZS6-22T</strain>
    </source>
</reference>
<evidence type="ECO:0000259" key="13">
    <source>
        <dbReference type="Pfam" id="PF00487"/>
    </source>
</evidence>
<dbReference type="EMBL" id="JBFRYA010000011">
    <property type="protein sequence ID" value="MEX1669779.1"/>
    <property type="molecule type" value="Genomic_DNA"/>
</dbReference>
<evidence type="ECO:0000256" key="12">
    <source>
        <dbReference type="SAM" id="Phobius"/>
    </source>
</evidence>
<dbReference type="PANTHER" id="PTHR38674">
    <property type="entry name" value="ALKANE 1-MONOOXYGENASE 1"/>
    <property type="match status" value="1"/>
</dbReference>
<evidence type="ECO:0000313" key="14">
    <source>
        <dbReference type="EMBL" id="MEX1669779.1"/>
    </source>
</evidence>
<dbReference type="RefSeq" id="WP_368382090.1">
    <property type="nucleotide sequence ID" value="NZ_JBFRYA010000011.1"/>
</dbReference>
<evidence type="ECO:0000256" key="2">
    <source>
        <dbReference type="ARBA" id="ARBA00010823"/>
    </source>
</evidence>
<evidence type="ECO:0000256" key="7">
    <source>
        <dbReference type="ARBA" id="ARBA00022989"/>
    </source>
</evidence>
<keyword evidence="10" id="KW-0503">Monooxygenase</keyword>